<accession>A0AAP9YC75</accession>
<dbReference type="InterPro" id="IPR009351">
    <property type="entry name" value="AlkZ-like"/>
</dbReference>
<dbReference type="PANTHER" id="PTHR38479:SF2">
    <property type="entry name" value="WINGED HELIX DNA-BINDING DOMAIN-CONTAINING PROTEIN"/>
    <property type="match status" value="1"/>
</dbReference>
<name>A0AAP9YC75_9ACTO</name>
<evidence type="ECO:0000313" key="2">
    <source>
        <dbReference type="Proteomes" id="UP000595220"/>
    </source>
</evidence>
<dbReference type="AlphaFoldDB" id="A0AAP9YC75"/>
<keyword evidence="2" id="KW-1185">Reference proteome</keyword>
<keyword evidence="1" id="KW-0238">DNA-binding</keyword>
<dbReference type="EMBL" id="CP066065">
    <property type="protein sequence ID" value="QQC44266.1"/>
    <property type="molecule type" value="Genomic_DNA"/>
</dbReference>
<reference evidence="1 2" key="1">
    <citation type="submission" date="2020-12" db="EMBL/GenBank/DDBJ databases">
        <title>FDA dAtabase for Regulatory Grade micrObial Sequences (FDA-ARGOS): Supporting development and validation of Infectious Disease Dx tests.</title>
        <authorList>
            <person name="Sproer C."/>
            <person name="Gronow S."/>
            <person name="Severitt S."/>
            <person name="Schroder I."/>
            <person name="Tallon L."/>
            <person name="Sadzewicz L."/>
            <person name="Zhao X."/>
            <person name="Boylan J."/>
            <person name="Ott S."/>
            <person name="Bowen H."/>
            <person name="Vavikolanu K."/>
            <person name="Mehta A."/>
            <person name="Aluvathingal J."/>
            <person name="Nadendla S."/>
            <person name="Lowell S."/>
            <person name="Myers T."/>
            <person name="Yan Y."/>
            <person name="Sichtig H."/>
        </authorList>
    </citation>
    <scope>NUCLEOTIDE SEQUENCE [LARGE SCALE GENOMIC DNA]</scope>
    <source>
        <strain evidence="1 2">FDAARGOS_985</strain>
    </source>
</reference>
<gene>
    <name evidence="1" type="ORF">I6H42_02295</name>
</gene>
<dbReference type="Pfam" id="PF06224">
    <property type="entry name" value="AlkZ-like"/>
    <property type="match status" value="1"/>
</dbReference>
<dbReference type="GO" id="GO:0003677">
    <property type="term" value="F:DNA binding"/>
    <property type="evidence" value="ECO:0007669"/>
    <property type="project" value="UniProtKB-KW"/>
</dbReference>
<dbReference type="Proteomes" id="UP000595220">
    <property type="component" value="Chromosome"/>
</dbReference>
<evidence type="ECO:0000313" key="1">
    <source>
        <dbReference type="EMBL" id="QQC44266.1"/>
    </source>
</evidence>
<dbReference type="RefSeq" id="WP_074632691.1">
    <property type="nucleotide sequence ID" value="NZ_CP066065.1"/>
</dbReference>
<organism evidence="1 2">
    <name type="scientific">Schaalia meyeri</name>
    <dbReference type="NCBI Taxonomy" id="52773"/>
    <lineage>
        <taxon>Bacteria</taxon>
        <taxon>Bacillati</taxon>
        <taxon>Actinomycetota</taxon>
        <taxon>Actinomycetes</taxon>
        <taxon>Actinomycetales</taxon>
        <taxon>Actinomycetaceae</taxon>
        <taxon>Schaalia</taxon>
    </lineage>
</organism>
<proteinExistence type="predicted"/>
<dbReference type="PANTHER" id="PTHR38479">
    <property type="entry name" value="LMO0824 PROTEIN"/>
    <property type="match status" value="1"/>
</dbReference>
<protein>
    <submittedName>
        <fullName evidence="1">Winged helix DNA-binding domain-containing protein</fullName>
    </submittedName>
</protein>
<sequence length="367" mass="39458">MVAVADTSLARIVAQGLVPLTRGSDPVAAVELLLAVQGQMVRAIPWAIGARCTAVTRAQVAESFHSGELVRSWPMRDTLHVTSARDHHWLRRLLRHRYASWIRQSTGLGLSDALVENAAAAVFELLGENPSGVSRSEVIRAWDEAGIATVTSGAVGGVRQRHLVKRLFLDGVLVSGPLRGGEHLIVDARQLPGAPGVAKGESGHEEALALLAARYAWGHGPVDAADLARWAGLTLTEARRALAGSAQIGESIGRPLISREGRVARADIDDLVERSRDEARAVFALPSFDELHVGYRDRSCLTDRAGEALICPGANGMFRPIVVANGRVVAARSPGGDLTFTEGGSSYAEEAQREMARWGDWLFEKRR</sequence>